<dbReference type="AlphaFoldDB" id="A0A644USK1"/>
<gene>
    <name evidence="1" type="ORF">SDC9_27772</name>
</gene>
<name>A0A644USK1_9ZZZZ</name>
<accession>A0A644USK1</accession>
<comment type="caution">
    <text evidence="1">The sequence shown here is derived from an EMBL/GenBank/DDBJ whole genome shotgun (WGS) entry which is preliminary data.</text>
</comment>
<sequence>MVSLEDYKIAIFTRSANYKLYKMSDSTIELPFKHYRFTFTTAHGYLYKILKYNIDYAINIDEDAFVVDNNALLELLKYCIEEKIVNCGMRDGGVSPVRYGNPIVTNPFFNILDVRQIRKKFSKREVGEYRYKIIDYDKLLKNVTLPFKYENTPYYESFYPFFLWLNVNSKVYYLNATEHDDKFSTILYNQLGEKMLYHSWYSREFEKNEFHTQRIMDLYCLCEGKDIRLSFSEKIRVWLELRINQNVIPWILPIRRKLIKLMSSK</sequence>
<dbReference type="EMBL" id="VSSQ01000155">
    <property type="protein sequence ID" value="MPL81841.1"/>
    <property type="molecule type" value="Genomic_DNA"/>
</dbReference>
<organism evidence="1">
    <name type="scientific">bioreactor metagenome</name>
    <dbReference type="NCBI Taxonomy" id="1076179"/>
    <lineage>
        <taxon>unclassified sequences</taxon>
        <taxon>metagenomes</taxon>
        <taxon>ecological metagenomes</taxon>
    </lineage>
</organism>
<protein>
    <submittedName>
        <fullName evidence="1">Uncharacterized protein</fullName>
    </submittedName>
</protein>
<evidence type="ECO:0000313" key="1">
    <source>
        <dbReference type="EMBL" id="MPL81841.1"/>
    </source>
</evidence>
<reference evidence="1" key="1">
    <citation type="submission" date="2019-08" db="EMBL/GenBank/DDBJ databases">
        <authorList>
            <person name="Kucharzyk K."/>
            <person name="Murdoch R.W."/>
            <person name="Higgins S."/>
            <person name="Loffler F."/>
        </authorList>
    </citation>
    <scope>NUCLEOTIDE SEQUENCE</scope>
</reference>
<proteinExistence type="predicted"/>